<dbReference type="KEGG" id="tpf:TPHA_0K01925"/>
<dbReference type="GeneID" id="11533305"/>
<dbReference type="HOGENOM" id="CLU_1661974_0_0_1"/>
<keyword evidence="2" id="KW-1185">Reference proteome</keyword>
<accession>G8BZJ7</accession>
<protein>
    <submittedName>
        <fullName evidence="1">Uncharacterized protein</fullName>
    </submittedName>
</protein>
<evidence type="ECO:0000313" key="1">
    <source>
        <dbReference type="EMBL" id="CCE65325.1"/>
    </source>
</evidence>
<dbReference type="Proteomes" id="UP000005666">
    <property type="component" value="Chromosome 11"/>
</dbReference>
<dbReference type="EMBL" id="HE612866">
    <property type="protein sequence ID" value="CCE65325.1"/>
    <property type="molecule type" value="Genomic_DNA"/>
</dbReference>
<dbReference type="AlphaFoldDB" id="G8BZJ7"/>
<proteinExistence type="predicted"/>
<dbReference type="RefSeq" id="XP_003687759.1">
    <property type="nucleotide sequence ID" value="XM_003687711.1"/>
</dbReference>
<reference evidence="1 2" key="1">
    <citation type="journal article" date="2011" name="Proc. Natl. Acad. Sci. U.S.A.">
        <title>Evolutionary erosion of yeast sex chromosomes by mating-type switching accidents.</title>
        <authorList>
            <person name="Gordon J.L."/>
            <person name="Armisen D."/>
            <person name="Proux-Wera E."/>
            <person name="Oheigeartaigh S.S."/>
            <person name="Byrne K.P."/>
            <person name="Wolfe K.H."/>
        </authorList>
    </citation>
    <scope>NUCLEOTIDE SEQUENCE [LARGE SCALE GENOMIC DNA]</scope>
    <source>
        <strain evidence="2">ATCC 24235 / CBS 4417 / NBRC 1672 / NRRL Y-8282 / UCD 70-5</strain>
    </source>
</reference>
<name>G8BZJ7_TETPH</name>
<gene>
    <name evidence="1" type="primary">TPHA0K01925</name>
    <name evidence="1" type="ordered locus">TPHA_0K01925</name>
</gene>
<sequence length="159" mass="18121">MTDNKICKEKIINRIETEQDAIVVQYFKEIDKVENDNLYLHTKLKEASDNLKRASICSQNSNLLAGAPLDPADMSYLSTPYIRSCVKSSQGSLFNDKLSVSSNSSAYSLYRSNSDDSPKYQRRPSVLHTNYTENEFQVSTPHKEQATVPQIQFNQDIFK</sequence>
<dbReference type="OrthoDB" id="4026704at2759"/>
<evidence type="ECO:0000313" key="2">
    <source>
        <dbReference type="Proteomes" id="UP000005666"/>
    </source>
</evidence>
<organism evidence="1 2">
    <name type="scientific">Tetrapisispora phaffii (strain ATCC 24235 / CBS 4417 / NBRC 1672 / NRRL Y-8282 / UCD 70-5)</name>
    <name type="common">Yeast</name>
    <name type="synonym">Fabospora phaffii</name>
    <dbReference type="NCBI Taxonomy" id="1071381"/>
    <lineage>
        <taxon>Eukaryota</taxon>
        <taxon>Fungi</taxon>
        <taxon>Dikarya</taxon>
        <taxon>Ascomycota</taxon>
        <taxon>Saccharomycotina</taxon>
        <taxon>Saccharomycetes</taxon>
        <taxon>Saccharomycetales</taxon>
        <taxon>Saccharomycetaceae</taxon>
        <taxon>Tetrapisispora</taxon>
    </lineage>
</organism>